<evidence type="ECO:0000259" key="6">
    <source>
        <dbReference type="SMART" id="SM00062"/>
    </source>
</evidence>
<dbReference type="EMBL" id="JAENBP010000008">
    <property type="protein sequence ID" value="MBJ8350220.1"/>
    <property type="molecule type" value="Genomic_DNA"/>
</dbReference>
<comment type="similarity">
    <text evidence="2 4">Belongs to the bacterial solute-binding protein 3 family.</text>
</comment>
<dbReference type="PROSITE" id="PS01039">
    <property type="entry name" value="SBP_BACTERIAL_3"/>
    <property type="match status" value="1"/>
</dbReference>
<evidence type="ECO:0000256" key="1">
    <source>
        <dbReference type="ARBA" id="ARBA00004196"/>
    </source>
</evidence>
<evidence type="ECO:0000256" key="4">
    <source>
        <dbReference type="RuleBase" id="RU003744"/>
    </source>
</evidence>
<evidence type="ECO:0000313" key="7">
    <source>
        <dbReference type="EMBL" id="MBJ8350220.1"/>
    </source>
</evidence>
<feature type="signal peptide" evidence="5">
    <location>
        <begin position="1"/>
        <end position="26"/>
    </location>
</feature>
<keyword evidence="3 5" id="KW-0732">Signal</keyword>
<dbReference type="SMART" id="SM00062">
    <property type="entry name" value="PBPb"/>
    <property type="match status" value="1"/>
</dbReference>
<reference evidence="7 8" key="1">
    <citation type="journal article" date="2021" name="Int. J. Syst. Evol. Microbiol.">
        <title>Streptococcus vicugnae sp. nov., isolated from faeces of alpacas (Vicugna pacos) and cattle (Bos taurus), Streptococcus zalophi sp. nov., and Streptococcus pacificus sp. nov., isolated from respiratory tract of California sea lions (Zalophus californianus).</title>
        <authorList>
            <person name="Volokhov D.V."/>
            <person name="Zagorodnyaya T.A."/>
            <person name="Shen Z."/>
            <person name="Blom J."/>
            <person name="Furtak V.A."/>
            <person name="Eisenberg T."/>
            <person name="Fan P."/>
            <person name="Jeong K.C."/>
            <person name="Gao Y."/>
            <person name="Zhang S."/>
            <person name="Amselle M."/>
        </authorList>
    </citation>
    <scope>NUCLEOTIDE SEQUENCE [LARGE SCALE GENOMIC DNA]</scope>
    <source>
        <strain evidence="8">CSL7508-lung</strain>
    </source>
</reference>
<evidence type="ECO:0000313" key="8">
    <source>
        <dbReference type="Proteomes" id="UP000644875"/>
    </source>
</evidence>
<comment type="subcellular location">
    <subcellularLocation>
        <location evidence="1">Cell envelope</location>
    </subcellularLocation>
</comment>
<dbReference type="GO" id="GO:0030313">
    <property type="term" value="C:cell envelope"/>
    <property type="evidence" value="ECO:0007669"/>
    <property type="project" value="UniProtKB-SubCell"/>
</dbReference>
<feature type="chain" id="PRO_5038985221" evidence="5">
    <location>
        <begin position="27"/>
        <end position="287"/>
    </location>
</feature>
<dbReference type="AlphaFoldDB" id="A0A934UE02"/>
<sequence length="287" mass="31752">MAKKIYSLLVVLVAAILLVACGSSNTKDSGSQADAKWEKIQEAGKLKVATSGTLFPQSYHNDDNKLTGYDVEIIREIAKRLDLDVEFVEMNVDGMLAAIDSGQIDVAGYSIEKDSKNAEKFLYTTTHKYSFSSMVVRKSDDSGIKTLEDLKGKKAAGASTTSYMKVAKKFGAELVIYDNVTNDVYLQDVANGRTDVILNDFYLQTMATKALPDIPVKVLEGLYYNPSEANFALKLDNTTLQAKMNEALEDMRQDGTLTKLSEQFFAGEDVSKEKDYDFEKIDVSDVE</sequence>
<evidence type="ECO:0000256" key="3">
    <source>
        <dbReference type="ARBA" id="ARBA00022729"/>
    </source>
</evidence>
<evidence type="ECO:0000256" key="2">
    <source>
        <dbReference type="ARBA" id="ARBA00010333"/>
    </source>
</evidence>
<dbReference type="PANTHER" id="PTHR35936:SF34">
    <property type="entry name" value="ABC TRANSPORTER EXTRACELLULAR-BINDING PROTEIN YCKB-RELATED"/>
    <property type="match status" value="1"/>
</dbReference>
<evidence type="ECO:0000256" key="5">
    <source>
        <dbReference type="SAM" id="SignalP"/>
    </source>
</evidence>
<dbReference type="SUPFAM" id="SSF53850">
    <property type="entry name" value="Periplasmic binding protein-like II"/>
    <property type="match status" value="1"/>
</dbReference>
<organism evidence="7 8">
    <name type="scientific">Streptococcus zalophi</name>
    <dbReference type="NCBI Taxonomy" id="640031"/>
    <lineage>
        <taxon>Bacteria</taxon>
        <taxon>Bacillati</taxon>
        <taxon>Bacillota</taxon>
        <taxon>Bacilli</taxon>
        <taxon>Lactobacillales</taxon>
        <taxon>Streptococcaceae</taxon>
        <taxon>Streptococcus</taxon>
    </lineage>
</organism>
<dbReference type="InterPro" id="IPR018313">
    <property type="entry name" value="SBP_3_CS"/>
</dbReference>
<name>A0A934UE02_9STRE</name>
<comment type="caution">
    <text evidence="7">The sequence shown here is derived from an EMBL/GenBank/DDBJ whole genome shotgun (WGS) entry which is preliminary data.</text>
</comment>
<keyword evidence="8" id="KW-1185">Reference proteome</keyword>
<gene>
    <name evidence="7" type="ORF">JHK64_06190</name>
</gene>
<dbReference type="Proteomes" id="UP000644875">
    <property type="component" value="Unassembled WGS sequence"/>
</dbReference>
<protein>
    <submittedName>
        <fullName evidence="7">Transporter substrate-binding domain-containing protein</fullName>
    </submittedName>
</protein>
<dbReference type="RefSeq" id="WP_199568136.1">
    <property type="nucleotide sequence ID" value="NZ_JAENBP010000008.1"/>
</dbReference>
<dbReference type="Gene3D" id="3.40.190.10">
    <property type="entry name" value="Periplasmic binding protein-like II"/>
    <property type="match status" value="2"/>
</dbReference>
<feature type="domain" description="Solute-binding protein family 3/N-terminal" evidence="6">
    <location>
        <begin position="45"/>
        <end position="268"/>
    </location>
</feature>
<accession>A0A934UE02</accession>
<dbReference type="Pfam" id="PF00497">
    <property type="entry name" value="SBP_bac_3"/>
    <property type="match status" value="1"/>
</dbReference>
<proteinExistence type="inferred from homology"/>
<dbReference type="PROSITE" id="PS51257">
    <property type="entry name" value="PROKAR_LIPOPROTEIN"/>
    <property type="match status" value="1"/>
</dbReference>
<dbReference type="InterPro" id="IPR001638">
    <property type="entry name" value="Solute-binding_3/MltF_N"/>
</dbReference>
<dbReference type="PANTHER" id="PTHR35936">
    <property type="entry name" value="MEMBRANE-BOUND LYTIC MUREIN TRANSGLYCOSYLASE F"/>
    <property type="match status" value="1"/>
</dbReference>